<evidence type="ECO:0000313" key="4">
    <source>
        <dbReference type="Proteomes" id="UP000386575"/>
    </source>
</evidence>
<evidence type="ECO:0000259" key="1">
    <source>
        <dbReference type="Pfam" id="PF10074"/>
    </source>
</evidence>
<sequence length="205" mass="23035">MKRRRRSPSNGGCLFAADPRITALAQPIFWTPQTDPAAIILHAGPTPSDGSHLTVDDLRDHAVAQREGELLRLDMRGARFDVTLASPMEDRALAAIIPLDELTPDRLTSLARFWAAATGRPVPADPRMTPQRHQRARQMLRAIDARHAGAIYRIVAEHLFPQHKIDAASWVGDPIREITIRLARDGMKLVRGGYRTLLRRPRRDR</sequence>
<evidence type="ECO:0000313" key="3">
    <source>
        <dbReference type="EMBL" id="KAB1089238.1"/>
    </source>
</evidence>
<dbReference type="Pfam" id="PF10074">
    <property type="entry name" value="RovC_DNA-bd"/>
    <property type="match status" value="1"/>
</dbReference>
<dbReference type="InterPro" id="IPR018754">
    <property type="entry name" value="RovC-like_DNA-bd"/>
</dbReference>
<proteinExistence type="predicted"/>
<evidence type="ECO:0000313" key="2">
    <source>
        <dbReference type="EMBL" id="KAB1085327.1"/>
    </source>
</evidence>
<protein>
    <submittedName>
        <fullName evidence="2">DUF2285 domain-containing protein</fullName>
    </submittedName>
</protein>
<feature type="domain" description="T6SS Transcription factor RovC-like DNA binding" evidence="1">
    <location>
        <begin position="96"/>
        <end position="199"/>
    </location>
</feature>
<dbReference type="EMBL" id="VZUL01000002">
    <property type="protein sequence ID" value="KAB1089238.1"/>
    <property type="molecule type" value="Genomic_DNA"/>
</dbReference>
<gene>
    <name evidence="2" type="ORF">F4V91_02075</name>
    <name evidence="3" type="ORF">F4V91_24575</name>
</gene>
<dbReference type="EMBL" id="VZUL01000002">
    <property type="protein sequence ID" value="KAB1085327.1"/>
    <property type="molecule type" value="Genomic_DNA"/>
</dbReference>
<dbReference type="Proteomes" id="UP000386575">
    <property type="component" value="Unassembled WGS sequence"/>
</dbReference>
<dbReference type="AlphaFoldDB" id="A0A6A1TR56"/>
<accession>A0A6A1TR56</accession>
<organism evidence="2 4">
    <name type="scientific">Neorhizobium galegae</name>
    <name type="common">Rhizobium galegae</name>
    <dbReference type="NCBI Taxonomy" id="399"/>
    <lineage>
        <taxon>Bacteria</taxon>
        <taxon>Pseudomonadati</taxon>
        <taxon>Pseudomonadota</taxon>
        <taxon>Alphaproteobacteria</taxon>
        <taxon>Hyphomicrobiales</taxon>
        <taxon>Rhizobiaceae</taxon>
        <taxon>Rhizobium/Agrobacterium group</taxon>
        <taxon>Neorhizobium</taxon>
    </lineage>
</organism>
<reference evidence="2 4" key="1">
    <citation type="submission" date="2019-09" db="EMBL/GenBank/DDBJ databases">
        <title>Genome sequencing of Ng87 strain.</title>
        <authorList>
            <person name="Karasev E.S."/>
            <person name="Andronov E."/>
        </authorList>
    </citation>
    <scope>NUCLEOTIDE SEQUENCE [LARGE SCALE GENOMIC DNA]</scope>
    <source>
        <strain evidence="2 4">Ng87</strain>
    </source>
</reference>
<name>A0A6A1TR56_NEOGA</name>
<comment type="caution">
    <text evidence="2">The sequence shown here is derived from an EMBL/GenBank/DDBJ whole genome shotgun (WGS) entry which is preliminary data.</text>
</comment>